<comment type="caution">
    <text evidence="1">The sequence shown here is derived from an EMBL/GenBank/DDBJ whole genome shotgun (WGS) entry which is preliminary data.</text>
</comment>
<organism evidence="1 2">
    <name type="scientific">Cinchona calisaya</name>
    <dbReference type="NCBI Taxonomy" id="153742"/>
    <lineage>
        <taxon>Eukaryota</taxon>
        <taxon>Viridiplantae</taxon>
        <taxon>Streptophyta</taxon>
        <taxon>Embryophyta</taxon>
        <taxon>Tracheophyta</taxon>
        <taxon>Spermatophyta</taxon>
        <taxon>Magnoliopsida</taxon>
        <taxon>eudicotyledons</taxon>
        <taxon>Gunneridae</taxon>
        <taxon>Pentapetalae</taxon>
        <taxon>asterids</taxon>
        <taxon>lamiids</taxon>
        <taxon>Gentianales</taxon>
        <taxon>Rubiaceae</taxon>
        <taxon>Cinchonoideae</taxon>
        <taxon>Cinchoneae</taxon>
        <taxon>Cinchona</taxon>
    </lineage>
</organism>
<dbReference type="EMBL" id="JBJUIK010000005">
    <property type="protein sequence ID" value="KAL3528164.1"/>
    <property type="molecule type" value="Genomic_DNA"/>
</dbReference>
<name>A0ABD3A8U8_9GENT</name>
<dbReference type="AlphaFoldDB" id="A0ABD3A8U8"/>
<evidence type="ECO:0000313" key="1">
    <source>
        <dbReference type="EMBL" id="KAL3528164.1"/>
    </source>
</evidence>
<proteinExistence type="predicted"/>
<evidence type="ECO:0000313" key="2">
    <source>
        <dbReference type="Proteomes" id="UP001630127"/>
    </source>
</evidence>
<protein>
    <submittedName>
        <fullName evidence="1">Uncharacterized protein</fullName>
    </submittedName>
</protein>
<accession>A0ABD3A8U8</accession>
<keyword evidence="2" id="KW-1185">Reference proteome</keyword>
<sequence length="154" mass="17425">MPMQFGSIMKRNFVHFHLIPGEEEYLKIDNSVLKAVDDGNLTIGSETIYDVLKEVDAGILALQDMKAKEEKNMNPLSNLPEALNMNYVFAGLMNMGMLSGQNGFECEPCLYFRVVADLIIMNAFHGWKSKALHQLYTLSLTLVNLSYRLVRCKS</sequence>
<dbReference type="Proteomes" id="UP001630127">
    <property type="component" value="Unassembled WGS sequence"/>
</dbReference>
<gene>
    <name evidence="1" type="ORF">ACH5RR_012820</name>
</gene>
<reference evidence="1 2" key="1">
    <citation type="submission" date="2024-11" db="EMBL/GenBank/DDBJ databases">
        <title>A near-complete genome assembly of Cinchona calisaya.</title>
        <authorList>
            <person name="Lian D.C."/>
            <person name="Zhao X.W."/>
            <person name="Wei L."/>
        </authorList>
    </citation>
    <scope>NUCLEOTIDE SEQUENCE [LARGE SCALE GENOMIC DNA]</scope>
    <source>
        <tissue evidence="1">Nenye</tissue>
    </source>
</reference>